<feature type="signal peptide" evidence="4">
    <location>
        <begin position="1"/>
        <end position="22"/>
    </location>
</feature>
<evidence type="ECO:0000256" key="1">
    <source>
        <dbReference type="ARBA" id="ARBA00022723"/>
    </source>
</evidence>
<evidence type="ECO:0000256" key="3">
    <source>
        <dbReference type="PROSITE-ProRule" id="PRU00433"/>
    </source>
</evidence>
<evidence type="ECO:0000256" key="4">
    <source>
        <dbReference type="SAM" id="SignalP"/>
    </source>
</evidence>
<evidence type="ECO:0000259" key="5">
    <source>
        <dbReference type="PROSITE" id="PS51007"/>
    </source>
</evidence>
<protein>
    <submittedName>
        <fullName evidence="6">C-type cytochrome</fullName>
    </submittedName>
</protein>
<evidence type="ECO:0000313" key="6">
    <source>
        <dbReference type="EMBL" id="MFC3003269.1"/>
    </source>
</evidence>
<keyword evidence="1 3" id="KW-0479">Metal-binding</keyword>
<comment type="caution">
    <text evidence="6">The sequence shown here is derived from an EMBL/GenBank/DDBJ whole genome shotgun (WGS) entry which is preliminary data.</text>
</comment>
<keyword evidence="7" id="KW-1185">Reference proteome</keyword>
<dbReference type="EMBL" id="JBHRSB010000010">
    <property type="protein sequence ID" value="MFC3003269.1"/>
    <property type="molecule type" value="Genomic_DNA"/>
</dbReference>
<proteinExistence type="predicted"/>
<keyword evidence="2 3" id="KW-0408">Iron</keyword>
<dbReference type="PROSITE" id="PS51007">
    <property type="entry name" value="CYTC"/>
    <property type="match status" value="1"/>
</dbReference>
<feature type="domain" description="Cytochrome c" evidence="5">
    <location>
        <begin position="27"/>
        <end position="104"/>
    </location>
</feature>
<evidence type="ECO:0000256" key="2">
    <source>
        <dbReference type="ARBA" id="ARBA00023004"/>
    </source>
</evidence>
<reference evidence="7" key="1">
    <citation type="journal article" date="2019" name="Int. J. Syst. Evol. Microbiol.">
        <title>The Global Catalogue of Microorganisms (GCM) 10K type strain sequencing project: providing services to taxonomists for standard genome sequencing and annotation.</title>
        <authorList>
            <consortium name="The Broad Institute Genomics Platform"/>
            <consortium name="The Broad Institute Genome Sequencing Center for Infectious Disease"/>
            <person name="Wu L."/>
            <person name="Ma J."/>
        </authorList>
    </citation>
    <scope>NUCLEOTIDE SEQUENCE [LARGE SCALE GENOMIC DNA]</scope>
    <source>
        <strain evidence="7">CGMCC 1.16855</strain>
    </source>
</reference>
<sequence length="104" mass="10677">MPAPLLRRAIPALMLFAGPLQAQGLPGDPLAGQRLAREWCGECHLAAPGAASDAVPSFRAIAARPGTTAATLRAALQAPHAPMPPLGLSRAQIDDLVAFILSPP</sequence>
<dbReference type="InterPro" id="IPR009056">
    <property type="entry name" value="Cyt_c-like_dom"/>
</dbReference>
<evidence type="ECO:0000313" key="7">
    <source>
        <dbReference type="Proteomes" id="UP001595420"/>
    </source>
</evidence>
<keyword evidence="4" id="KW-0732">Signal</keyword>
<feature type="chain" id="PRO_5045533962" evidence="4">
    <location>
        <begin position="23"/>
        <end position="104"/>
    </location>
</feature>
<dbReference type="RefSeq" id="WP_216839713.1">
    <property type="nucleotide sequence ID" value="NZ_JAFNJS010000010.1"/>
</dbReference>
<keyword evidence="3" id="KW-0349">Heme</keyword>
<dbReference type="Proteomes" id="UP001595420">
    <property type="component" value="Unassembled WGS sequence"/>
</dbReference>
<dbReference type="Pfam" id="PF13442">
    <property type="entry name" value="Cytochrome_CBB3"/>
    <property type="match status" value="1"/>
</dbReference>
<organism evidence="6 7">
    <name type="scientific">Falsiroseomonas tokyonensis</name>
    <dbReference type="NCBI Taxonomy" id="430521"/>
    <lineage>
        <taxon>Bacteria</taxon>
        <taxon>Pseudomonadati</taxon>
        <taxon>Pseudomonadota</taxon>
        <taxon>Alphaproteobacteria</taxon>
        <taxon>Acetobacterales</taxon>
        <taxon>Roseomonadaceae</taxon>
        <taxon>Falsiroseomonas</taxon>
    </lineage>
</organism>
<accession>A0ABV7C436</accession>
<gene>
    <name evidence="6" type="ORF">ACFOD3_25465</name>
</gene>
<name>A0ABV7C436_9PROT</name>